<protein>
    <submittedName>
        <fullName evidence="2">EthD family reductase</fullName>
    </submittedName>
</protein>
<dbReference type="AlphaFoldDB" id="A0A5N1JCP3"/>
<accession>A0A5N1JCP3</accession>
<sequence>MITATLLYPQTADTRFDLDYYLNQHTPLVREHLTPDGLVGIDLEQGLAGMAPDTPPTYTVIARLHFATLADLQTALIAHAPALLADLPNFTDAQPIMQINQSL</sequence>
<proteinExistence type="predicted"/>
<evidence type="ECO:0000313" key="3">
    <source>
        <dbReference type="Proteomes" id="UP000326344"/>
    </source>
</evidence>
<dbReference type="InterPro" id="IPR009799">
    <property type="entry name" value="EthD_dom"/>
</dbReference>
<dbReference type="Gene3D" id="3.30.70.100">
    <property type="match status" value="1"/>
</dbReference>
<reference evidence="2 3" key="1">
    <citation type="submission" date="2019-09" db="EMBL/GenBank/DDBJ databases">
        <title>Genome Sequence of Larkinella sp MA1.</title>
        <authorList>
            <person name="Srinivasan S."/>
        </authorList>
    </citation>
    <scope>NUCLEOTIDE SEQUENCE [LARGE SCALE GENOMIC DNA]</scope>
    <source>
        <strain evidence="2 3">MA1</strain>
    </source>
</reference>
<dbReference type="Pfam" id="PF07110">
    <property type="entry name" value="EthD"/>
    <property type="match status" value="1"/>
</dbReference>
<keyword evidence="3" id="KW-1185">Reference proteome</keyword>
<dbReference type="EMBL" id="VTWS01000004">
    <property type="protein sequence ID" value="KAA9352720.1"/>
    <property type="molecule type" value="Genomic_DNA"/>
</dbReference>
<dbReference type="GO" id="GO:0016491">
    <property type="term" value="F:oxidoreductase activity"/>
    <property type="evidence" value="ECO:0007669"/>
    <property type="project" value="InterPro"/>
</dbReference>
<gene>
    <name evidence="2" type="ORF">F0P93_16145</name>
</gene>
<dbReference type="SUPFAM" id="SSF54909">
    <property type="entry name" value="Dimeric alpha+beta barrel"/>
    <property type="match status" value="1"/>
</dbReference>
<dbReference type="InterPro" id="IPR011008">
    <property type="entry name" value="Dimeric_a/b-barrel"/>
</dbReference>
<feature type="domain" description="EthD" evidence="1">
    <location>
        <begin position="17"/>
        <end position="93"/>
    </location>
</feature>
<comment type="caution">
    <text evidence="2">The sequence shown here is derived from an EMBL/GenBank/DDBJ whole genome shotgun (WGS) entry which is preliminary data.</text>
</comment>
<evidence type="ECO:0000259" key="1">
    <source>
        <dbReference type="Pfam" id="PF07110"/>
    </source>
</evidence>
<evidence type="ECO:0000313" key="2">
    <source>
        <dbReference type="EMBL" id="KAA9352720.1"/>
    </source>
</evidence>
<dbReference type="PANTHER" id="PTHR40260:SF2">
    <property type="entry name" value="BLR8190 PROTEIN"/>
    <property type="match status" value="1"/>
</dbReference>
<organism evidence="2 3">
    <name type="scientific">Larkinella humicola</name>
    <dbReference type="NCBI Taxonomy" id="2607654"/>
    <lineage>
        <taxon>Bacteria</taxon>
        <taxon>Pseudomonadati</taxon>
        <taxon>Bacteroidota</taxon>
        <taxon>Cytophagia</taxon>
        <taxon>Cytophagales</taxon>
        <taxon>Spirosomataceae</taxon>
        <taxon>Larkinella</taxon>
    </lineage>
</organism>
<dbReference type="PANTHER" id="PTHR40260">
    <property type="entry name" value="BLR8190 PROTEIN"/>
    <property type="match status" value="1"/>
</dbReference>
<dbReference type="Proteomes" id="UP000326344">
    <property type="component" value="Unassembled WGS sequence"/>
</dbReference>
<dbReference type="NCBIfam" id="TIGR02118">
    <property type="entry name" value="EthD family reductase"/>
    <property type="match status" value="1"/>
</dbReference>
<name>A0A5N1JCP3_9BACT</name>
<dbReference type="RefSeq" id="WP_150877695.1">
    <property type="nucleotide sequence ID" value="NZ_VTWS01000004.1"/>
</dbReference>